<organism evidence="7 8">
    <name type="scientific">Ponticaulis profundi</name>
    <dbReference type="NCBI Taxonomy" id="2665222"/>
    <lineage>
        <taxon>Bacteria</taxon>
        <taxon>Pseudomonadati</taxon>
        <taxon>Pseudomonadota</taxon>
        <taxon>Alphaproteobacteria</taxon>
        <taxon>Hyphomonadales</taxon>
        <taxon>Hyphomonadaceae</taxon>
        <taxon>Ponticaulis</taxon>
    </lineage>
</organism>
<gene>
    <name evidence="7" type="ORF">ACFQDM_02790</name>
</gene>
<protein>
    <submittedName>
        <fullName evidence="7">OmpA family protein</fullName>
    </submittedName>
</protein>
<evidence type="ECO:0000313" key="8">
    <source>
        <dbReference type="Proteomes" id="UP001596303"/>
    </source>
</evidence>
<evidence type="ECO:0000256" key="3">
    <source>
        <dbReference type="ARBA" id="ARBA00023237"/>
    </source>
</evidence>
<dbReference type="CDD" id="cd07185">
    <property type="entry name" value="OmpA_C-like"/>
    <property type="match status" value="1"/>
</dbReference>
<evidence type="ECO:0000313" key="7">
    <source>
        <dbReference type="EMBL" id="MFC6196984.1"/>
    </source>
</evidence>
<name>A0ABW1S6W1_9PROT</name>
<keyword evidence="8" id="KW-1185">Reference proteome</keyword>
<keyword evidence="3" id="KW-0998">Cell outer membrane</keyword>
<dbReference type="InterPro" id="IPR050330">
    <property type="entry name" value="Bact_OuterMem_StrucFunc"/>
</dbReference>
<keyword evidence="2 4" id="KW-0472">Membrane</keyword>
<accession>A0ABW1S6W1</accession>
<dbReference type="SUPFAM" id="SSF103088">
    <property type="entry name" value="OmpA-like"/>
    <property type="match status" value="1"/>
</dbReference>
<dbReference type="PRINTS" id="PR01021">
    <property type="entry name" value="OMPADOMAIN"/>
</dbReference>
<comment type="subcellular location">
    <subcellularLocation>
        <location evidence="1">Cell outer membrane</location>
    </subcellularLocation>
</comment>
<dbReference type="Pfam" id="PF00691">
    <property type="entry name" value="OmpA"/>
    <property type="match status" value="1"/>
</dbReference>
<evidence type="ECO:0000256" key="1">
    <source>
        <dbReference type="ARBA" id="ARBA00004442"/>
    </source>
</evidence>
<reference evidence="8" key="1">
    <citation type="journal article" date="2019" name="Int. J. Syst. Evol. Microbiol.">
        <title>The Global Catalogue of Microorganisms (GCM) 10K type strain sequencing project: providing services to taxonomists for standard genome sequencing and annotation.</title>
        <authorList>
            <consortium name="The Broad Institute Genomics Platform"/>
            <consortium name="The Broad Institute Genome Sequencing Center for Infectious Disease"/>
            <person name="Wu L."/>
            <person name="Ma J."/>
        </authorList>
    </citation>
    <scope>NUCLEOTIDE SEQUENCE [LARGE SCALE GENOMIC DNA]</scope>
    <source>
        <strain evidence="8">CGMCC-1.15741</strain>
    </source>
</reference>
<feature type="domain" description="OmpA-like" evidence="6">
    <location>
        <begin position="180"/>
        <end position="295"/>
    </location>
</feature>
<sequence length="295" mass="32081">MFRILLAAFGCAALLISPAQADDVEGAADHPAIGRYDGMEITRFETLEYDAQRMLVSADPGEYESFEGEVTRIVYSMPDGASVLQVMRSYEETLESDGFDILVSCHDMECDKGSIGRLRSATWGIIMGVGAGFVTAEKRDETGVIRAQIVVDKRLTNVNIVENAAFENKMLDAEDMASSISETGRVAIENIYFDFNKATLLPDSDDALAEMAKLLKEVSDVKVYLVGHTDNVGSMEANLDLSRRRAEAVVEALVSDYGVSRDRIVPAGVGPLAPIASNATEAGQAKNRRVELVQR</sequence>
<dbReference type="InterPro" id="IPR006665">
    <property type="entry name" value="OmpA-like"/>
</dbReference>
<dbReference type="Gene3D" id="3.30.1330.60">
    <property type="entry name" value="OmpA-like domain"/>
    <property type="match status" value="1"/>
</dbReference>
<dbReference type="InterPro" id="IPR036737">
    <property type="entry name" value="OmpA-like_sf"/>
</dbReference>
<evidence type="ECO:0000256" key="2">
    <source>
        <dbReference type="ARBA" id="ARBA00023136"/>
    </source>
</evidence>
<proteinExistence type="predicted"/>
<feature type="signal peptide" evidence="5">
    <location>
        <begin position="1"/>
        <end position="21"/>
    </location>
</feature>
<dbReference type="EMBL" id="JBHSSW010000003">
    <property type="protein sequence ID" value="MFC6196984.1"/>
    <property type="molecule type" value="Genomic_DNA"/>
</dbReference>
<keyword evidence="5" id="KW-0732">Signal</keyword>
<dbReference type="PANTHER" id="PTHR30329:SF21">
    <property type="entry name" value="LIPOPROTEIN YIAD-RELATED"/>
    <property type="match status" value="1"/>
</dbReference>
<evidence type="ECO:0000256" key="5">
    <source>
        <dbReference type="SAM" id="SignalP"/>
    </source>
</evidence>
<dbReference type="InterPro" id="IPR006664">
    <property type="entry name" value="OMP_bac"/>
</dbReference>
<evidence type="ECO:0000259" key="6">
    <source>
        <dbReference type="PROSITE" id="PS51123"/>
    </source>
</evidence>
<dbReference type="PROSITE" id="PS51123">
    <property type="entry name" value="OMPA_2"/>
    <property type="match status" value="1"/>
</dbReference>
<dbReference type="Proteomes" id="UP001596303">
    <property type="component" value="Unassembled WGS sequence"/>
</dbReference>
<feature type="chain" id="PRO_5046125122" evidence="5">
    <location>
        <begin position="22"/>
        <end position="295"/>
    </location>
</feature>
<dbReference type="RefSeq" id="WP_377375154.1">
    <property type="nucleotide sequence ID" value="NZ_JBHSSW010000003.1"/>
</dbReference>
<dbReference type="PANTHER" id="PTHR30329">
    <property type="entry name" value="STATOR ELEMENT OF FLAGELLAR MOTOR COMPLEX"/>
    <property type="match status" value="1"/>
</dbReference>
<evidence type="ECO:0000256" key="4">
    <source>
        <dbReference type="PROSITE-ProRule" id="PRU00473"/>
    </source>
</evidence>
<comment type="caution">
    <text evidence="7">The sequence shown here is derived from an EMBL/GenBank/DDBJ whole genome shotgun (WGS) entry which is preliminary data.</text>
</comment>